<dbReference type="AlphaFoldDB" id="F9DQP2"/>
<dbReference type="SMART" id="SM00342">
    <property type="entry name" value="HTH_ARAC"/>
    <property type="match status" value="1"/>
</dbReference>
<dbReference type="GO" id="GO:0043565">
    <property type="term" value="F:sequence-specific DNA binding"/>
    <property type="evidence" value="ECO:0007669"/>
    <property type="project" value="InterPro"/>
</dbReference>
<keyword evidence="3" id="KW-0804">Transcription</keyword>
<sequence>MLQYITTLHRGERQMKILLLIKDPLEAQGLKWLLTSQWNDVAVEITDQPNVLRTFQDAYLYIIDMDFISKEDVDLPAHALWLGISSDRTFQTVYQALTLKAEDVLFRPFPPERLLKQVQQIRFHWRNEKMDREQPLAKQQNNVSYEDLLIRDTIPKQPICMSLLAISDLEALDILVEKLKRYDFPAAFQVFPFSDHVLVIHRLSEMQPLHEAYRVFFSQWKDQSEALLTIYLYIADEEISYRAFYKKMRLFHERIFYDGYDILTQVEEDFQWKELDPFLSPIDQQKWIEMLEKQQLTNIREWLEYDFLTLEPPYPNPGMVRVRLTSILAQMRRYMMANSLQSSKLEQAYHALFNKTIQEPVMYHIIQSFITFSGELIRTSSDLYTSQDFDEKVRERILMNYWDSSWNLAACAEEMKIHKSTLSRKYAKEAGQSFGDTLLGIRIEQAQRLLKETDLTISEVAETSGFSHPAYFSKRFKEVVGRTPNEYRQS</sequence>
<dbReference type="PROSITE" id="PS01124">
    <property type="entry name" value="HTH_ARAC_FAMILY_2"/>
    <property type="match status" value="1"/>
</dbReference>
<keyword evidence="1" id="KW-0805">Transcription regulation</keyword>
<dbReference type="PANTHER" id="PTHR43280">
    <property type="entry name" value="ARAC-FAMILY TRANSCRIPTIONAL REGULATOR"/>
    <property type="match status" value="1"/>
</dbReference>
<evidence type="ECO:0000256" key="2">
    <source>
        <dbReference type="ARBA" id="ARBA00023125"/>
    </source>
</evidence>
<dbReference type="eggNOG" id="COG4977">
    <property type="taxonomic scope" value="Bacteria"/>
</dbReference>
<dbReference type="STRING" id="759851.SAMN04244570_1531"/>
<dbReference type="EMBL" id="AFPZ01000028">
    <property type="protein sequence ID" value="EGQ26850.1"/>
    <property type="molecule type" value="Genomic_DNA"/>
</dbReference>
<evidence type="ECO:0000256" key="3">
    <source>
        <dbReference type="ARBA" id="ARBA00023163"/>
    </source>
</evidence>
<reference evidence="5 6" key="1">
    <citation type="submission" date="2011-04" db="EMBL/GenBank/DDBJ databases">
        <authorList>
            <person name="Muzny D."/>
            <person name="Qin X."/>
            <person name="Deng J."/>
            <person name="Jiang H."/>
            <person name="Liu Y."/>
            <person name="Qu J."/>
            <person name="Song X.-Z."/>
            <person name="Zhang L."/>
            <person name="Thornton R."/>
            <person name="Coyle M."/>
            <person name="Francisco L."/>
            <person name="Jackson L."/>
            <person name="Javaid M."/>
            <person name="Korchina V."/>
            <person name="Kovar C."/>
            <person name="Mata R."/>
            <person name="Mathew T."/>
            <person name="Ngo R."/>
            <person name="Nguyen L."/>
            <person name="Nguyen N."/>
            <person name="Okwuonu G."/>
            <person name="Ongeri F."/>
            <person name="Pham C."/>
            <person name="Simmons D."/>
            <person name="Wilczek-Boney K."/>
            <person name="Hale W."/>
            <person name="Jakkamsetti A."/>
            <person name="Pham P."/>
            <person name="Ruth R."/>
            <person name="San Lucas F."/>
            <person name="Warren J."/>
            <person name="Zhang J."/>
            <person name="Zhao Z."/>
            <person name="Zhou C."/>
            <person name="Zhu D."/>
            <person name="Lee S."/>
            <person name="Bess C."/>
            <person name="Blankenburg K."/>
            <person name="Forbes L."/>
            <person name="Fu Q."/>
            <person name="Gubbala S."/>
            <person name="Hirani K."/>
            <person name="Jayaseelan J.C."/>
            <person name="Lara F."/>
            <person name="Munidasa M."/>
            <person name="Palculict T."/>
            <person name="Patil S."/>
            <person name="Pu L.-L."/>
            <person name="Saada N."/>
            <person name="Tang L."/>
            <person name="Weissenberger G."/>
            <person name="Zhu Y."/>
            <person name="Hemphill L."/>
            <person name="Shang Y."/>
            <person name="Youmans B."/>
            <person name="Ayvaz T."/>
            <person name="Ross M."/>
            <person name="Santibanez J."/>
            <person name="Aqrawi P."/>
            <person name="Gross S."/>
            <person name="Joshi V."/>
            <person name="Fowler G."/>
            <person name="Nazareth L."/>
            <person name="Reid J."/>
            <person name="Worley K."/>
            <person name="Petrosino J."/>
            <person name="Highlander S."/>
            <person name="Gibbs R."/>
        </authorList>
    </citation>
    <scope>NUCLEOTIDE SEQUENCE [LARGE SCALE GENOMIC DNA]</scope>
    <source>
        <strain evidence="5 6">2681</strain>
    </source>
</reference>
<name>F9DQP2_9BACL</name>
<evidence type="ECO:0000256" key="1">
    <source>
        <dbReference type="ARBA" id="ARBA00023015"/>
    </source>
</evidence>
<dbReference type="PRINTS" id="PR00032">
    <property type="entry name" value="HTHARAC"/>
</dbReference>
<proteinExistence type="predicted"/>
<feature type="domain" description="HTH araC/xylS-type" evidence="4">
    <location>
        <begin position="391"/>
        <end position="490"/>
    </location>
</feature>
<dbReference type="InterPro" id="IPR018060">
    <property type="entry name" value="HTH_AraC"/>
</dbReference>
<evidence type="ECO:0000313" key="6">
    <source>
        <dbReference type="Proteomes" id="UP000005316"/>
    </source>
</evidence>
<dbReference type="InterPro" id="IPR018062">
    <property type="entry name" value="HTH_AraC-typ_CS"/>
</dbReference>
<dbReference type="PANTHER" id="PTHR43280:SF2">
    <property type="entry name" value="HTH-TYPE TRANSCRIPTIONAL REGULATOR EXSA"/>
    <property type="match status" value="1"/>
</dbReference>
<dbReference type="InterPro" id="IPR020449">
    <property type="entry name" value="Tscrpt_reg_AraC-type_HTH"/>
</dbReference>
<dbReference type="SUPFAM" id="SSF52172">
    <property type="entry name" value="CheY-like"/>
    <property type="match status" value="1"/>
</dbReference>
<dbReference type="SUPFAM" id="SSF46689">
    <property type="entry name" value="Homeodomain-like"/>
    <property type="match status" value="1"/>
</dbReference>
<dbReference type="InterPro" id="IPR009057">
    <property type="entry name" value="Homeodomain-like_sf"/>
</dbReference>
<dbReference type="Proteomes" id="UP000005316">
    <property type="component" value="Unassembled WGS sequence"/>
</dbReference>
<accession>F9DQP2</accession>
<dbReference type="HOGENOM" id="CLU_000445_5_0_9"/>
<evidence type="ECO:0000313" key="5">
    <source>
        <dbReference type="EMBL" id="EGQ26850.1"/>
    </source>
</evidence>
<dbReference type="GO" id="GO:0003700">
    <property type="term" value="F:DNA-binding transcription factor activity"/>
    <property type="evidence" value="ECO:0007669"/>
    <property type="project" value="InterPro"/>
</dbReference>
<evidence type="ECO:0000259" key="4">
    <source>
        <dbReference type="PROSITE" id="PS01124"/>
    </source>
</evidence>
<dbReference type="PROSITE" id="PS00041">
    <property type="entry name" value="HTH_ARAC_FAMILY_1"/>
    <property type="match status" value="1"/>
</dbReference>
<dbReference type="InterPro" id="IPR011006">
    <property type="entry name" value="CheY-like_superfamily"/>
</dbReference>
<dbReference type="Pfam" id="PF12833">
    <property type="entry name" value="HTH_18"/>
    <property type="match status" value="1"/>
</dbReference>
<comment type="caution">
    <text evidence="5">The sequence shown here is derived from an EMBL/GenBank/DDBJ whole genome shotgun (WGS) entry which is preliminary data.</text>
</comment>
<protein>
    <recommendedName>
        <fullName evidence="4">HTH araC/xylS-type domain-containing protein</fullName>
    </recommendedName>
</protein>
<dbReference type="Gene3D" id="1.10.10.60">
    <property type="entry name" value="Homeodomain-like"/>
    <property type="match status" value="1"/>
</dbReference>
<keyword evidence="2" id="KW-0238">DNA-binding</keyword>
<gene>
    <name evidence="5" type="ORF">HMPREF9372_1122</name>
</gene>
<organism evidence="5 6">
    <name type="scientific">Sporosarcina newyorkensis 2681</name>
    <dbReference type="NCBI Taxonomy" id="1027292"/>
    <lineage>
        <taxon>Bacteria</taxon>
        <taxon>Bacillati</taxon>
        <taxon>Bacillota</taxon>
        <taxon>Bacilli</taxon>
        <taxon>Bacillales</taxon>
        <taxon>Caryophanaceae</taxon>
        <taxon>Sporosarcina</taxon>
    </lineage>
</organism>